<feature type="region of interest" description="Disordered" evidence="1">
    <location>
        <begin position="201"/>
        <end position="225"/>
    </location>
</feature>
<dbReference type="PANTHER" id="PTHR44757">
    <property type="entry name" value="DIGUANYLATE CYCLASE DGCP"/>
    <property type="match status" value="1"/>
</dbReference>
<dbReference type="PANTHER" id="PTHR44757:SF2">
    <property type="entry name" value="BIOFILM ARCHITECTURE MAINTENANCE PROTEIN MBAA"/>
    <property type="match status" value="1"/>
</dbReference>
<organism evidence="4 5">
    <name type="scientific">Micromonospora inyonensis</name>
    <dbReference type="NCBI Taxonomy" id="47866"/>
    <lineage>
        <taxon>Bacteria</taxon>
        <taxon>Bacillati</taxon>
        <taxon>Actinomycetota</taxon>
        <taxon>Actinomycetes</taxon>
        <taxon>Micromonosporales</taxon>
        <taxon>Micromonosporaceae</taxon>
        <taxon>Micromonospora</taxon>
    </lineage>
</organism>
<evidence type="ECO:0000313" key="5">
    <source>
        <dbReference type="Proteomes" id="UP000198906"/>
    </source>
</evidence>
<dbReference type="InterPro" id="IPR029787">
    <property type="entry name" value="Nucleotide_cyclase"/>
</dbReference>
<evidence type="ECO:0000256" key="1">
    <source>
        <dbReference type="SAM" id="MobiDB-lite"/>
    </source>
</evidence>
<dbReference type="CDD" id="cd01949">
    <property type="entry name" value="GGDEF"/>
    <property type="match status" value="1"/>
</dbReference>
<protein>
    <submittedName>
        <fullName evidence="4">Diguanylate cyclase (GGDEF) domain-containing protein</fullName>
    </submittedName>
</protein>
<keyword evidence="2" id="KW-0472">Membrane</keyword>
<keyword evidence="2" id="KW-0812">Transmembrane</keyword>
<keyword evidence="2" id="KW-1133">Transmembrane helix</keyword>
<dbReference type="RefSeq" id="WP_091456147.1">
    <property type="nucleotide sequence ID" value="NZ_FMHU01000001.1"/>
</dbReference>
<dbReference type="NCBIfam" id="TIGR00254">
    <property type="entry name" value="GGDEF"/>
    <property type="match status" value="1"/>
</dbReference>
<dbReference type="PROSITE" id="PS50887">
    <property type="entry name" value="GGDEF"/>
    <property type="match status" value="1"/>
</dbReference>
<dbReference type="InterPro" id="IPR043128">
    <property type="entry name" value="Rev_trsase/Diguanyl_cyclase"/>
</dbReference>
<evidence type="ECO:0000313" key="4">
    <source>
        <dbReference type="EMBL" id="SCL17775.1"/>
    </source>
</evidence>
<feature type="domain" description="GGDEF" evidence="3">
    <location>
        <begin position="79"/>
        <end position="212"/>
    </location>
</feature>
<name>A0A1C6RKT2_9ACTN</name>
<dbReference type="InterPro" id="IPR052155">
    <property type="entry name" value="Biofilm_reg_signaling"/>
</dbReference>
<proteinExistence type="predicted"/>
<feature type="transmembrane region" description="Helical" evidence="2">
    <location>
        <begin position="6"/>
        <end position="27"/>
    </location>
</feature>
<dbReference type="EMBL" id="FMHU01000001">
    <property type="protein sequence ID" value="SCL17775.1"/>
    <property type="molecule type" value="Genomic_DNA"/>
</dbReference>
<reference evidence="5" key="1">
    <citation type="submission" date="2016-06" db="EMBL/GenBank/DDBJ databases">
        <authorList>
            <person name="Varghese N."/>
        </authorList>
    </citation>
    <scope>NUCLEOTIDE SEQUENCE [LARGE SCALE GENOMIC DNA]</scope>
    <source>
        <strain evidence="5">DSM 46123</strain>
    </source>
</reference>
<evidence type="ECO:0000256" key="2">
    <source>
        <dbReference type="SAM" id="Phobius"/>
    </source>
</evidence>
<dbReference type="SUPFAM" id="SSF55073">
    <property type="entry name" value="Nucleotide cyclase"/>
    <property type="match status" value="1"/>
</dbReference>
<dbReference type="InterPro" id="IPR000160">
    <property type="entry name" value="GGDEF_dom"/>
</dbReference>
<sequence length="225" mass="24594">MSHLDSYLTAIGGVLAGLAAAAPLLAWQRRTLHQQRRALAFRERDRSHWLRLATHSDTTELPNRRALRTHLEATFLLGEPLGLVIIDLDRFKHVNDTYGHEHGNDLLYAVGRRLGALGTPVALAAHLSGDEFALVVHGNHADVKAAADAAHQRVSNLPYDISGQQVTVTASVGYAVAEPDMLPRDLLHAADQAMYLVKHTRGGAHAHDPSHPAPPGPVTRYRDLR</sequence>
<accession>A0A1C6RKT2</accession>
<dbReference type="Gene3D" id="3.30.70.270">
    <property type="match status" value="1"/>
</dbReference>
<dbReference type="Proteomes" id="UP000198906">
    <property type="component" value="Unassembled WGS sequence"/>
</dbReference>
<dbReference type="SMART" id="SM00267">
    <property type="entry name" value="GGDEF"/>
    <property type="match status" value="1"/>
</dbReference>
<dbReference type="Pfam" id="PF00990">
    <property type="entry name" value="GGDEF"/>
    <property type="match status" value="1"/>
</dbReference>
<evidence type="ECO:0000259" key="3">
    <source>
        <dbReference type="PROSITE" id="PS50887"/>
    </source>
</evidence>
<dbReference type="STRING" id="47866.GA0074694_2125"/>
<dbReference type="AlphaFoldDB" id="A0A1C6RKT2"/>
<keyword evidence="5" id="KW-1185">Reference proteome</keyword>
<gene>
    <name evidence="4" type="ORF">GA0074694_2125</name>
</gene>